<name>A0ABS5QKC6_9BACT</name>
<evidence type="ECO:0000256" key="1">
    <source>
        <dbReference type="SAM" id="Phobius"/>
    </source>
</evidence>
<comment type="caution">
    <text evidence="2">The sequence shown here is derived from an EMBL/GenBank/DDBJ whole genome shotgun (WGS) entry which is preliminary data.</text>
</comment>
<keyword evidence="1" id="KW-0812">Transmembrane</keyword>
<protein>
    <submittedName>
        <fullName evidence="2">Uncharacterized protein</fullName>
    </submittedName>
</protein>
<organism evidence="2 3">
    <name type="scientific">Candidatus Vampirococcus lugosii</name>
    <dbReference type="NCBI Taxonomy" id="2789015"/>
    <lineage>
        <taxon>Bacteria</taxon>
        <taxon>Candidatus Absconditibacteriota</taxon>
        <taxon>Vampirococcus</taxon>
    </lineage>
</organism>
<evidence type="ECO:0000313" key="2">
    <source>
        <dbReference type="EMBL" id="MBS8121693.1"/>
    </source>
</evidence>
<feature type="transmembrane region" description="Helical" evidence="1">
    <location>
        <begin position="12"/>
        <end position="31"/>
    </location>
</feature>
<proteinExistence type="predicted"/>
<dbReference type="EMBL" id="JAEDAM010000009">
    <property type="protein sequence ID" value="MBS8121693.1"/>
    <property type="molecule type" value="Genomic_DNA"/>
</dbReference>
<reference evidence="2 3" key="1">
    <citation type="journal article" date="2021" name="Nat. Commun.">
        <title>Reductive evolution and unique predatory mode in the CPR bacterium Vampirococcus lugosii.</title>
        <authorList>
            <person name="Moreira D."/>
            <person name="Zivanovic Y."/>
            <person name="Lopez-Archilla A.I."/>
            <person name="Iniesto M."/>
            <person name="Lopez-Garcia P."/>
        </authorList>
    </citation>
    <scope>NUCLEOTIDE SEQUENCE [LARGE SCALE GENOMIC DNA]</scope>
    <source>
        <strain evidence="2">Chiprana</strain>
    </source>
</reference>
<evidence type="ECO:0000313" key="3">
    <source>
        <dbReference type="Proteomes" id="UP000680365"/>
    </source>
</evidence>
<keyword evidence="1" id="KW-1133">Transmembrane helix</keyword>
<keyword evidence="1" id="KW-0472">Membrane</keyword>
<accession>A0ABS5QKC6</accession>
<dbReference type="Proteomes" id="UP000680365">
    <property type="component" value="Unassembled WGS sequence"/>
</dbReference>
<feature type="transmembrane region" description="Helical" evidence="1">
    <location>
        <begin position="60"/>
        <end position="82"/>
    </location>
</feature>
<keyword evidence="3" id="KW-1185">Reference proteome</keyword>
<gene>
    <name evidence="2" type="ORF">VAMP_13n86</name>
</gene>
<sequence>MAIYLNTILKNYLIFGFALAIFVVLLFNSIFNTEFVDFLTFFYGDILFGDKSNQINLMDFFKILLILIIEISLIGSFFSFIIKKLFN</sequence>